<name>A0ABD3PI74_9STRA</name>
<dbReference type="Gene3D" id="3.30.70.330">
    <property type="match status" value="1"/>
</dbReference>
<keyword evidence="2" id="KW-1185">Reference proteome</keyword>
<dbReference type="EMBL" id="JABMIG020000175">
    <property type="protein sequence ID" value="KAL3787414.1"/>
    <property type="molecule type" value="Genomic_DNA"/>
</dbReference>
<gene>
    <name evidence="1" type="ORF">HJC23_001811</name>
</gene>
<sequence length="203" mass="22862">MPTRHDCSSAQAQRCASKDHFVISDRTQHSRDRYGVCSSGIEEEEETCAAAAEGEAQRGEALCVDISLPASLTPYNPHIHNNYLTYHERRKTAAVRKDMRAAVLAKFEAMIYCRQQEEELGATEKKEDGQVDDASDNHEKAQKIFFLNMVAPGQVDNELSFKVCEECGRYGKVLNVAIIDAHSIQKYVRVGVVLRIKKMQLKQ</sequence>
<protein>
    <submittedName>
        <fullName evidence="1">Uncharacterized protein</fullName>
    </submittedName>
</protein>
<reference evidence="1 2" key="1">
    <citation type="journal article" date="2020" name="G3 (Bethesda)">
        <title>Improved Reference Genome for Cyclotella cryptica CCMP332, a Model for Cell Wall Morphogenesis, Salinity Adaptation, and Lipid Production in Diatoms (Bacillariophyta).</title>
        <authorList>
            <person name="Roberts W.R."/>
            <person name="Downey K.M."/>
            <person name="Ruck E.C."/>
            <person name="Traller J.C."/>
            <person name="Alverson A.J."/>
        </authorList>
    </citation>
    <scope>NUCLEOTIDE SEQUENCE [LARGE SCALE GENOMIC DNA]</scope>
    <source>
        <strain evidence="1 2">CCMP332</strain>
    </source>
</reference>
<dbReference type="InterPro" id="IPR012677">
    <property type="entry name" value="Nucleotide-bd_a/b_plait_sf"/>
</dbReference>
<dbReference type="AlphaFoldDB" id="A0ABD3PI74"/>
<organism evidence="1 2">
    <name type="scientific">Cyclotella cryptica</name>
    <dbReference type="NCBI Taxonomy" id="29204"/>
    <lineage>
        <taxon>Eukaryota</taxon>
        <taxon>Sar</taxon>
        <taxon>Stramenopiles</taxon>
        <taxon>Ochrophyta</taxon>
        <taxon>Bacillariophyta</taxon>
        <taxon>Coscinodiscophyceae</taxon>
        <taxon>Thalassiosirophycidae</taxon>
        <taxon>Stephanodiscales</taxon>
        <taxon>Stephanodiscaceae</taxon>
        <taxon>Cyclotella</taxon>
    </lineage>
</organism>
<evidence type="ECO:0000313" key="1">
    <source>
        <dbReference type="EMBL" id="KAL3787414.1"/>
    </source>
</evidence>
<accession>A0ABD3PI74</accession>
<proteinExistence type="predicted"/>
<evidence type="ECO:0000313" key="2">
    <source>
        <dbReference type="Proteomes" id="UP001516023"/>
    </source>
</evidence>
<comment type="caution">
    <text evidence="1">The sequence shown here is derived from an EMBL/GenBank/DDBJ whole genome shotgun (WGS) entry which is preliminary data.</text>
</comment>
<dbReference type="Proteomes" id="UP001516023">
    <property type="component" value="Unassembled WGS sequence"/>
</dbReference>